<evidence type="ECO:0000256" key="7">
    <source>
        <dbReference type="ARBA" id="ARBA00023136"/>
    </source>
</evidence>
<feature type="transmembrane region" description="Helical" evidence="9">
    <location>
        <begin position="440"/>
        <end position="461"/>
    </location>
</feature>
<dbReference type="PANTHER" id="PTHR47019:SF1">
    <property type="entry name" value="LIPID II FLIPPASE MURJ"/>
    <property type="match status" value="1"/>
</dbReference>
<keyword evidence="8" id="KW-0961">Cell wall biogenesis/degradation</keyword>
<dbReference type="EMBL" id="SMAL01000007">
    <property type="protein sequence ID" value="TCT14109.1"/>
    <property type="molecule type" value="Genomic_DNA"/>
</dbReference>
<evidence type="ECO:0000313" key="10">
    <source>
        <dbReference type="EMBL" id="TCT14109.1"/>
    </source>
</evidence>
<dbReference type="OrthoDB" id="9804143at2"/>
<accession>A0A4R3MJG9</accession>
<dbReference type="GO" id="GO:0015648">
    <property type="term" value="F:lipid-linked peptidoglycan transporter activity"/>
    <property type="evidence" value="ECO:0007669"/>
    <property type="project" value="UniProtKB-UniRule"/>
</dbReference>
<keyword evidence="7 8" id="KW-0472">Membrane</keyword>
<feature type="transmembrane region" description="Helical" evidence="9">
    <location>
        <begin position="267"/>
        <end position="286"/>
    </location>
</feature>
<dbReference type="AlphaFoldDB" id="A0A4R3MJG9"/>
<evidence type="ECO:0000256" key="8">
    <source>
        <dbReference type="PIRNR" id="PIRNR002869"/>
    </source>
</evidence>
<feature type="transmembrane region" description="Helical" evidence="9">
    <location>
        <begin position="184"/>
        <end position="206"/>
    </location>
</feature>
<keyword evidence="4 8" id="KW-0133">Cell shape</keyword>
<evidence type="ECO:0000256" key="1">
    <source>
        <dbReference type="ARBA" id="ARBA00004651"/>
    </source>
</evidence>
<keyword evidence="5 8" id="KW-0573">Peptidoglycan synthesis</keyword>
<feature type="transmembrane region" description="Helical" evidence="9">
    <location>
        <begin position="312"/>
        <end position="336"/>
    </location>
</feature>
<comment type="subcellular location">
    <subcellularLocation>
        <location evidence="1">Cell membrane</location>
        <topology evidence="1">Multi-pass membrane protein</topology>
    </subcellularLocation>
</comment>
<dbReference type="PIRSF" id="PIRSF002869">
    <property type="entry name" value="MviN"/>
    <property type="match status" value="1"/>
</dbReference>
<protein>
    <recommendedName>
        <fullName evidence="8">Lipid II flippase</fullName>
    </recommendedName>
</protein>
<dbReference type="Proteomes" id="UP000294902">
    <property type="component" value="Unassembled WGS sequence"/>
</dbReference>
<dbReference type="GO" id="GO:0071555">
    <property type="term" value="P:cell wall organization"/>
    <property type="evidence" value="ECO:0007669"/>
    <property type="project" value="UniProtKB-UniRule"/>
</dbReference>
<feature type="transmembrane region" description="Helical" evidence="9">
    <location>
        <begin position="380"/>
        <end position="398"/>
    </location>
</feature>
<dbReference type="InterPro" id="IPR004268">
    <property type="entry name" value="MurJ"/>
</dbReference>
<proteinExistence type="inferred from homology"/>
<dbReference type="GO" id="GO:0009252">
    <property type="term" value="P:peptidoglycan biosynthetic process"/>
    <property type="evidence" value="ECO:0007669"/>
    <property type="project" value="UniProtKB-UniRule"/>
</dbReference>
<keyword evidence="11" id="KW-1185">Reference proteome</keyword>
<evidence type="ECO:0000256" key="4">
    <source>
        <dbReference type="ARBA" id="ARBA00022960"/>
    </source>
</evidence>
<keyword evidence="6 9" id="KW-1133">Transmembrane helix</keyword>
<feature type="transmembrane region" description="Helical" evidence="9">
    <location>
        <begin position="473"/>
        <end position="495"/>
    </location>
</feature>
<dbReference type="Pfam" id="PF03023">
    <property type="entry name" value="MurJ"/>
    <property type="match status" value="1"/>
</dbReference>
<feature type="transmembrane region" description="Helical" evidence="9">
    <location>
        <begin position="92"/>
        <end position="115"/>
    </location>
</feature>
<feature type="transmembrane region" description="Helical" evidence="9">
    <location>
        <begin position="342"/>
        <end position="368"/>
    </location>
</feature>
<keyword evidence="8" id="KW-0813">Transport</keyword>
<dbReference type="NCBIfam" id="TIGR01695">
    <property type="entry name" value="murJ_mviN"/>
    <property type="match status" value="1"/>
</dbReference>
<dbReference type="GO" id="GO:0005886">
    <property type="term" value="C:plasma membrane"/>
    <property type="evidence" value="ECO:0007669"/>
    <property type="project" value="UniProtKB-SubCell"/>
</dbReference>
<dbReference type="PRINTS" id="PR01806">
    <property type="entry name" value="VIRFACTRMVIN"/>
</dbReference>
<dbReference type="GO" id="GO:0008360">
    <property type="term" value="P:regulation of cell shape"/>
    <property type="evidence" value="ECO:0007669"/>
    <property type="project" value="UniProtKB-UniRule"/>
</dbReference>
<feature type="transmembrane region" description="Helical" evidence="9">
    <location>
        <begin position="226"/>
        <end position="247"/>
    </location>
</feature>
<organism evidence="10 11">
    <name type="scientific">Natranaerovirga pectinivora</name>
    <dbReference type="NCBI Taxonomy" id="682400"/>
    <lineage>
        <taxon>Bacteria</taxon>
        <taxon>Bacillati</taxon>
        <taxon>Bacillota</taxon>
        <taxon>Clostridia</taxon>
        <taxon>Lachnospirales</taxon>
        <taxon>Natranaerovirgaceae</taxon>
        <taxon>Natranaerovirga</taxon>
    </lineage>
</organism>
<comment type="similarity">
    <text evidence="8">Belongs to the MurJ/MviN family.</text>
</comment>
<keyword evidence="2 8" id="KW-1003">Cell membrane</keyword>
<feature type="transmembrane region" description="Helical" evidence="9">
    <location>
        <begin position="46"/>
        <end position="71"/>
    </location>
</feature>
<feature type="transmembrane region" description="Helical" evidence="9">
    <location>
        <begin position="404"/>
        <end position="428"/>
    </location>
</feature>
<dbReference type="GO" id="GO:0034204">
    <property type="term" value="P:lipid translocation"/>
    <property type="evidence" value="ECO:0007669"/>
    <property type="project" value="TreeGrafter"/>
</dbReference>
<feature type="transmembrane region" description="Helical" evidence="9">
    <location>
        <begin position="7"/>
        <end position="26"/>
    </location>
</feature>
<evidence type="ECO:0000256" key="6">
    <source>
        <dbReference type="ARBA" id="ARBA00022989"/>
    </source>
</evidence>
<keyword evidence="3 9" id="KW-0812">Transmembrane</keyword>
<evidence type="ECO:0000256" key="5">
    <source>
        <dbReference type="ARBA" id="ARBA00022984"/>
    </source>
</evidence>
<feature type="transmembrane region" description="Helical" evidence="9">
    <location>
        <begin position="127"/>
        <end position="149"/>
    </location>
</feature>
<evidence type="ECO:0000256" key="3">
    <source>
        <dbReference type="ARBA" id="ARBA00022692"/>
    </source>
</evidence>
<comment type="function">
    <text evidence="8">Involved in peptidoglycan biosynthesis. Transports lipid-linked peptidoglycan precursors from the inner to the outer leaflet of the cytoplasmic membrane.</text>
</comment>
<evidence type="ECO:0000256" key="2">
    <source>
        <dbReference type="ARBA" id="ARBA00022475"/>
    </source>
</evidence>
<dbReference type="RefSeq" id="WP_132253097.1">
    <property type="nucleotide sequence ID" value="NZ_SMAL01000007.1"/>
</dbReference>
<reference evidence="10 11" key="1">
    <citation type="submission" date="2019-03" db="EMBL/GenBank/DDBJ databases">
        <title>Genomic Encyclopedia of Type Strains, Phase IV (KMG-IV): sequencing the most valuable type-strain genomes for metagenomic binning, comparative biology and taxonomic classification.</title>
        <authorList>
            <person name="Goeker M."/>
        </authorList>
    </citation>
    <scope>NUCLEOTIDE SEQUENCE [LARGE SCALE GENOMIC DNA]</scope>
    <source>
        <strain evidence="10 11">DSM 24629</strain>
    </source>
</reference>
<dbReference type="CDD" id="cd13123">
    <property type="entry name" value="MATE_MurJ_like"/>
    <property type="match status" value="1"/>
</dbReference>
<comment type="caution">
    <text evidence="10">The sequence shown here is derived from an EMBL/GenBank/DDBJ whole genome shotgun (WGS) entry which is preliminary data.</text>
</comment>
<name>A0A4R3MJG9_9FIRM</name>
<gene>
    <name evidence="10" type="ORF">EDC18_107178</name>
</gene>
<feature type="transmembrane region" description="Helical" evidence="9">
    <location>
        <begin position="156"/>
        <end position="178"/>
    </location>
</feature>
<dbReference type="PANTHER" id="PTHR47019">
    <property type="entry name" value="LIPID II FLIPPASE MURJ"/>
    <property type="match status" value="1"/>
</dbReference>
<dbReference type="InterPro" id="IPR051050">
    <property type="entry name" value="Lipid_II_flippase_MurJ/MviN"/>
</dbReference>
<evidence type="ECO:0000313" key="11">
    <source>
        <dbReference type="Proteomes" id="UP000294902"/>
    </source>
</evidence>
<evidence type="ECO:0000256" key="9">
    <source>
        <dbReference type="SAM" id="Phobius"/>
    </source>
</evidence>
<sequence>MKKKSTVNTIAVVISLTLIAKFIGFIRDALIGSRLGQTLQADAYNLSLEATVMTFLSIGTGISITLIPIVAGHLRDKDHINANKVVNNIINSLLVIVFGITIVGLLFSPFVLRVIAPGFEENFMLTVHLTMIMFPALIFIVLAYIFVAYLQGNEIFIVPALISFPGNFLIIFYLFFFFNDYGVYGLAIATLIIWILQFLIQVPSAVKVGYRYKFHMDFKDEVFRKFLITIIPIIFVTGIYQLNILLIDNVFSSTIGKGNVSAIRYANQIYVPTVTVIVYGITAVMFPKFNKSLVTNNVEEFTNSVATVLKSLFFLLIPMTIGLILVSMPLISMIYQRDQFDINAVISVAGVLSSYAFGMLGFGVLDVLNKGFYALKNVKTPVFTGVCILIMNFVFSYFLKSSRIGFLGIPLSTSLSLIIGSIIHLTLFAKAVGILDFKGLLNCLVKSLFAGIFMGIGVYFIRDVIQSYEFKSLFIKQISTIVICGLVGGILYLIFSVIIREENTVGVINQYKARRKKDE</sequence>